<evidence type="ECO:0000256" key="1">
    <source>
        <dbReference type="SAM" id="Phobius"/>
    </source>
</evidence>
<feature type="transmembrane region" description="Helical" evidence="1">
    <location>
        <begin position="276"/>
        <end position="295"/>
    </location>
</feature>
<evidence type="ECO:0000313" key="3">
    <source>
        <dbReference type="EMBL" id="THY68242.1"/>
    </source>
</evidence>
<dbReference type="Proteomes" id="UP000305064">
    <property type="component" value="Unassembled WGS sequence"/>
</dbReference>
<feature type="transmembrane region" description="Helical" evidence="1">
    <location>
        <begin position="202"/>
        <end position="221"/>
    </location>
</feature>
<feature type="transmembrane region" description="Helical" evidence="1">
    <location>
        <begin position="161"/>
        <end position="182"/>
    </location>
</feature>
<evidence type="ECO:0000313" key="2">
    <source>
        <dbReference type="EMBL" id="THX33691.1"/>
    </source>
</evidence>
<proteinExistence type="predicted"/>
<keyword evidence="1" id="KW-0812">Transmembrane</keyword>
<name>A0A4S9EGQ4_AURPU</name>
<gene>
    <name evidence="3" type="ORF">D6C94_10344</name>
    <name evidence="2" type="ORF">D6D10_07758</name>
</gene>
<dbReference type="EMBL" id="QZBJ01000132">
    <property type="protein sequence ID" value="THY68242.1"/>
    <property type="molecule type" value="Genomic_DNA"/>
</dbReference>
<keyword evidence="1" id="KW-0472">Membrane</keyword>
<comment type="caution">
    <text evidence="2">The sequence shown here is derived from an EMBL/GenBank/DDBJ whole genome shotgun (WGS) entry which is preliminary data.</text>
</comment>
<accession>A0A4S9EGQ4</accession>
<dbReference type="AlphaFoldDB" id="A0A4S9EGQ4"/>
<evidence type="ECO:0000313" key="4">
    <source>
        <dbReference type="Proteomes" id="UP000305064"/>
    </source>
</evidence>
<protein>
    <submittedName>
        <fullName evidence="2">Uncharacterized protein</fullName>
    </submittedName>
</protein>
<sequence>MIQCRIEQDTGMPCSGDTRIDLETGKESISVDRLSRRHNRPATCTTFIRDKTGVFHPCAQSRIRNIPPLAIGFLDLANSGDFAANVFNQVPVPAYAVALMAIGATVALVMSFVAFWDAKRSCSNIKLLRKERKMLEKSSGDHRVELDINHRDLGTEIFDRAGVEIAMGAGAFLISIGTYMAIGGANRAVWFASNLLSGYVGNALPALYGVLNAGWSVYVWTRAQTQAKAARSHLDDGVVKTVFLRRVKTVQEHAILTAVVCLVSGALSMVTPTQWWPYPVLLVCGLAFIYGTWVYKTHIGYERPLFTESYLLDKEYLVPQLCTLQTVKTAMLVKTDAWDHLNLGNLSMSDLIRFMTNCKEAASSLIINFKSASSSSLLVKQQATSDFPPSSKMHFSKILAPFVALLATSASASPIEKRAVTADQMVTTINKITQQSKSLATIAQNLNPMSGVPLLGPGAGSGTTDYQQLIDGFKGIITTGTTAITSMDGTQPYTDTAAEQKVCDAFSNFVVVHQNLLKIVIGKSGLLEGIFLGPVAAVLRSLEGVVDTLAFGIIDSVPFCADKATSDKSNLDDTLGKAVCAYTPAGSLGLNLFC</sequence>
<dbReference type="Pfam" id="PF17615">
    <property type="entry name" value="C166"/>
    <property type="match status" value="1"/>
</dbReference>
<dbReference type="Proteomes" id="UP000308953">
    <property type="component" value="Unassembled WGS sequence"/>
</dbReference>
<dbReference type="EMBL" id="QZAV01000234">
    <property type="protein sequence ID" value="THX33691.1"/>
    <property type="molecule type" value="Genomic_DNA"/>
</dbReference>
<keyword evidence="1" id="KW-1133">Transmembrane helix</keyword>
<reference evidence="4 5" key="1">
    <citation type="submission" date="2018-10" db="EMBL/GenBank/DDBJ databases">
        <title>Fifty Aureobasidium pullulans genomes reveal a recombining polyextremotolerant generalist.</title>
        <authorList>
            <person name="Gostincar C."/>
            <person name="Turk M."/>
            <person name="Zajc J."/>
            <person name="Gunde-Cimerman N."/>
        </authorList>
    </citation>
    <scope>NUCLEOTIDE SEQUENCE [LARGE SCALE GENOMIC DNA]</scope>
    <source>
        <strain evidence="3 4">EXF-4256</strain>
        <strain evidence="2 5">EXF-9785</strain>
    </source>
</reference>
<feature type="transmembrane region" description="Helical" evidence="1">
    <location>
        <begin position="94"/>
        <end position="116"/>
    </location>
</feature>
<organism evidence="2 5">
    <name type="scientific">Aureobasidium pullulans</name>
    <name type="common">Black yeast</name>
    <name type="synonym">Pullularia pullulans</name>
    <dbReference type="NCBI Taxonomy" id="5580"/>
    <lineage>
        <taxon>Eukaryota</taxon>
        <taxon>Fungi</taxon>
        <taxon>Dikarya</taxon>
        <taxon>Ascomycota</taxon>
        <taxon>Pezizomycotina</taxon>
        <taxon>Dothideomycetes</taxon>
        <taxon>Dothideomycetidae</taxon>
        <taxon>Dothideales</taxon>
        <taxon>Saccotheciaceae</taxon>
        <taxon>Aureobasidium</taxon>
    </lineage>
</organism>
<evidence type="ECO:0000313" key="5">
    <source>
        <dbReference type="Proteomes" id="UP000308953"/>
    </source>
</evidence>
<feature type="transmembrane region" description="Helical" evidence="1">
    <location>
        <begin position="253"/>
        <end position="270"/>
    </location>
</feature>